<keyword evidence="2" id="KW-0732">Signal</keyword>
<dbReference type="PROSITE" id="PS51257">
    <property type="entry name" value="PROKAR_LIPOPROTEIN"/>
    <property type="match status" value="1"/>
</dbReference>
<feature type="region of interest" description="Disordered" evidence="1">
    <location>
        <begin position="310"/>
        <end position="339"/>
    </location>
</feature>
<dbReference type="InterPro" id="IPR025049">
    <property type="entry name" value="Mfa-like_1"/>
</dbReference>
<accession>A0A3E5B8D6</accession>
<evidence type="ECO:0008006" key="5">
    <source>
        <dbReference type="Google" id="ProtNLM"/>
    </source>
</evidence>
<evidence type="ECO:0000256" key="1">
    <source>
        <dbReference type="SAM" id="MobiDB-lite"/>
    </source>
</evidence>
<name>A0A3E5B8D6_9BACE</name>
<gene>
    <name evidence="3" type="ORF">DXB65_14880</name>
</gene>
<dbReference type="CDD" id="cd13120">
    <property type="entry name" value="BF2867_like_N"/>
    <property type="match status" value="1"/>
</dbReference>
<dbReference type="AlphaFoldDB" id="A0A3E5B8D6"/>
<dbReference type="EMBL" id="QSUL01000010">
    <property type="protein sequence ID" value="RGN33769.1"/>
    <property type="molecule type" value="Genomic_DNA"/>
</dbReference>
<feature type="compositionally biased region" description="Basic and acidic residues" evidence="1">
    <location>
        <begin position="319"/>
        <end position="339"/>
    </location>
</feature>
<dbReference type="Proteomes" id="UP000260983">
    <property type="component" value="Unassembled WGS sequence"/>
</dbReference>
<comment type="caution">
    <text evidence="3">The sequence shown here is derived from an EMBL/GenBank/DDBJ whole genome shotgun (WGS) entry which is preliminary data.</text>
</comment>
<reference evidence="3 4" key="1">
    <citation type="submission" date="2018-08" db="EMBL/GenBank/DDBJ databases">
        <title>A genome reference for cultivated species of the human gut microbiota.</title>
        <authorList>
            <person name="Zou Y."/>
            <person name="Xue W."/>
            <person name="Luo G."/>
        </authorList>
    </citation>
    <scope>NUCLEOTIDE SEQUENCE [LARGE SCALE GENOMIC DNA]</scope>
    <source>
        <strain evidence="3 4">OM05-15BH</strain>
    </source>
</reference>
<feature type="chain" id="PRO_5017822828" description="Fimbrillin family protein" evidence="2">
    <location>
        <begin position="21"/>
        <end position="339"/>
    </location>
</feature>
<evidence type="ECO:0000256" key="2">
    <source>
        <dbReference type="SAM" id="SignalP"/>
    </source>
</evidence>
<dbReference type="InterPro" id="IPR042278">
    <property type="entry name" value="Mfa-like_1_N"/>
</dbReference>
<organism evidence="3 4">
    <name type="scientific">Bacteroides oleiciplenus</name>
    <dbReference type="NCBI Taxonomy" id="626931"/>
    <lineage>
        <taxon>Bacteria</taxon>
        <taxon>Pseudomonadati</taxon>
        <taxon>Bacteroidota</taxon>
        <taxon>Bacteroidia</taxon>
        <taxon>Bacteroidales</taxon>
        <taxon>Bacteroidaceae</taxon>
        <taxon>Bacteroides</taxon>
    </lineage>
</organism>
<proteinExistence type="predicted"/>
<dbReference type="Gene3D" id="2.60.40.2620">
    <property type="entry name" value="Fimbrillin-like"/>
    <property type="match status" value="1"/>
</dbReference>
<feature type="signal peptide" evidence="2">
    <location>
        <begin position="1"/>
        <end position="20"/>
    </location>
</feature>
<protein>
    <recommendedName>
        <fullName evidence="5">Fimbrillin family protein</fullName>
    </recommendedName>
</protein>
<evidence type="ECO:0000313" key="4">
    <source>
        <dbReference type="Proteomes" id="UP000260983"/>
    </source>
</evidence>
<evidence type="ECO:0000313" key="3">
    <source>
        <dbReference type="EMBL" id="RGN33769.1"/>
    </source>
</evidence>
<sequence>MTMKKIMILAAVAATLAACNNDEDAFVDNRDPNVIYMTAGVDATAVMTRTLNGFPNQDMESAKIAVVARYTENENLATDWTAPYIDNQPATVSDKDGGYSFTWITAQYWPVGGNKLQFIAYSPIVDESNGCIATNVDKKSLTITLPATDNTQMPDIIVANRTDESNDEGKKIIGYKENTSAGDGVNEGAQNPVTINMQFRHILSQLDVKVKGNKVNATNEAVVSKVEVIVAAAATKKTFDMEKDLTPAIEAGFTAESGAESKYTYTGSWSLNSGTHTVNSRCIYLFPETERSVTVRIYVKDASTLTSETQLPDVGAEQCKQRSSEERQENDSDRHNRRY</sequence>
<dbReference type="Pfam" id="PF13149">
    <property type="entry name" value="Mfa_like_1"/>
    <property type="match status" value="1"/>
</dbReference>